<dbReference type="AlphaFoldDB" id="A0A448WU40"/>
<dbReference type="Proteomes" id="UP000784294">
    <property type="component" value="Unassembled WGS sequence"/>
</dbReference>
<proteinExistence type="predicted"/>
<keyword evidence="3" id="KW-1185">Reference proteome</keyword>
<dbReference type="EMBL" id="CAAALY010045988">
    <property type="protein sequence ID" value="VEL20338.1"/>
    <property type="molecule type" value="Genomic_DNA"/>
</dbReference>
<evidence type="ECO:0000256" key="1">
    <source>
        <dbReference type="SAM" id="Phobius"/>
    </source>
</evidence>
<feature type="transmembrane region" description="Helical" evidence="1">
    <location>
        <begin position="30"/>
        <end position="49"/>
    </location>
</feature>
<name>A0A448WU40_9PLAT</name>
<organism evidence="2 3">
    <name type="scientific">Protopolystoma xenopodis</name>
    <dbReference type="NCBI Taxonomy" id="117903"/>
    <lineage>
        <taxon>Eukaryota</taxon>
        <taxon>Metazoa</taxon>
        <taxon>Spiralia</taxon>
        <taxon>Lophotrochozoa</taxon>
        <taxon>Platyhelminthes</taxon>
        <taxon>Monogenea</taxon>
        <taxon>Polyopisthocotylea</taxon>
        <taxon>Polystomatidea</taxon>
        <taxon>Polystomatidae</taxon>
        <taxon>Protopolystoma</taxon>
    </lineage>
</organism>
<keyword evidence="1" id="KW-1133">Transmembrane helix</keyword>
<keyword evidence="1" id="KW-0472">Membrane</keyword>
<sequence>MATCRMVLYNLDRHFPADLNVRVLAQASSFLVASAFTLFTQVCYISYFLTGPHALFAIIVFPLMCCVIESLLIALFILKPILYSSFFSPPSLHLHLISYSPYVANSINLIFLKVVQRRDHFLSSGNSGFANPSESLTCSEVRRIDSSRATISAHSIPYQQCVLADGLFGSFQSLLSTGLVARPAVWLLSSQGQAKSLTDIRQCLKSCTPAAGSGPLEGLSYEAF</sequence>
<keyword evidence="1" id="KW-0812">Transmembrane</keyword>
<feature type="transmembrane region" description="Helical" evidence="1">
    <location>
        <begin position="55"/>
        <end position="78"/>
    </location>
</feature>
<evidence type="ECO:0000313" key="3">
    <source>
        <dbReference type="Proteomes" id="UP000784294"/>
    </source>
</evidence>
<evidence type="ECO:0000313" key="2">
    <source>
        <dbReference type="EMBL" id="VEL20338.1"/>
    </source>
</evidence>
<accession>A0A448WU40</accession>
<comment type="caution">
    <text evidence="2">The sequence shown here is derived from an EMBL/GenBank/DDBJ whole genome shotgun (WGS) entry which is preliminary data.</text>
</comment>
<reference evidence="2" key="1">
    <citation type="submission" date="2018-11" db="EMBL/GenBank/DDBJ databases">
        <authorList>
            <consortium name="Pathogen Informatics"/>
        </authorList>
    </citation>
    <scope>NUCLEOTIDE SEQUENCE</scope>
</reference>
<gene>
    <name evidence="2" type="ORF">PXEA_LOCUS13778</name>
</gene>
<protein>
    <submittedName>
        <fullName evidence="2">Uncharacterized protein</fullName>
    </submittedName>
</protein>